<dbReference type="SUPFAM" id="SSF53448">
    <property type="entry name" value="Nucleotide-diphospho-sugar transferases"/>
    <property type="match status" value="1"/>
</dbReference>
<dbReference type="InterPro" id="IPR029044">
    <property type="entry name" value="Nucleotide-diphossugar_trans"/>
</dbReference>
<dbReference type="InterPro" id="IPR003329">
    <property type="entry name" value="Cytidylyl_trans"/>
</dbReference>
<dbReference type="RefSeq" id="WP_063707825.1">
    <property type="nucleotide sequence ID" value="NZ_LUUB01000106.1"/>
</dbReference>
<evidence type="ECO:0000313" key="2">
    <source>
        <dbReference type="Proteomes" id="UP000076959"/>
    </source>
</evidence>
<protein>
    <submittedName>
        <fullName evidence="1">CMP-N-acetylneuraminic acid synthetase</fullName>
    </submittedName>
</protein>
<dbReference type="PANTHER" id="PTHR21485">
    <property type="entry name" value="HAD SUPERFAMILY MEMBERS CMAS AND KDSC"/>
    <property type="match status" value="1"/>
</dbReference>
<dbReference type="InterPro" id="IPR050793">
    <property type="entry name" value="CMP-NeuNAc_synthase"/>
</dbReference>
<reference evidence="1 2" key="1">
    <citation type="submission" date="2016-03" db="EMBL/GenBank/DDBJ databases">
        <title>Draft Genome Sequence of the Strain BR 10245 (Bradyrhizobium sp.) isolated from nodules of Centrolobium paraense.</title>
        <authorList>
            <person name="Simoes-Araujo J.L.Sr."/>
            <person name="Barauna A.C."/>
            <person name="Silva K."/>
            <person name="Zilli J.E."/>
        </authorList>
    </citation>
    <scope>NUCLEOTIDE SEQUENCE [LARGE SCALE GENOMIC DNA]</scope>
    <source>
        <strain evidence="1 2">BR 10245</strain>
    </source>
</reference>
<accession>A0A176YC60</accession>
<proteinExistence type="predicted"/>
<dbReference type="STRING" id="1505087.AYJ54_29660"/>
<sequence length="229" mass="25243">MNASPGKQSIAAVVPLRGGSKSIPGKNIKPFCGQPLCAWTLRALLDCEEISRVFVSTDSEEIAAVVRSIDTRILVHPRPVHLATDSATTEEAIYDLIDACDISEKYLVTAQATSPQTTRRDVSAAISQLLAIGADSLVTCVRTRRFFWNDDGTPINYDPAKRPLRQQWSGTLMENGAFYISTVERLRGGSARLHGKIAVYEMDESASIELDELSDWETLEAAFRRNIAR</sequence>
<dbReference type="Pfam" id="PF02348">
    <property type="entry name" value="CTP_transf_3"/>
    <property type="match status" value="1"/>
</dbReference>
<dbReference type="CDD" id="cd02513">
    <property type="entry name" value="CMP-NeuAc_Synthase"/>
    <property type="match status" value="1"/>
</dbReference>
<dbReference type="GO" id="GO:0008781">
    <property type="term" value="F:N-acylneuraminate cytidylyltransferase activity"/>
    <property type="evidence" value="ECO:0007669"/>
    <property type="project" value="TreeGrafter"/>
</dbReference>
<dbReference type="EMBL" id="LUUB01000106">
    <property type="protein sequence ID" value="OAF01244.1"/>
    <property type="molecule type" value="Genomic_DNA"/>
</dbReference>
<gene>
    <name evidence="1" type="ORF">AYJ54_29660</name>
</gene>
<dbReference type="Gene3D" id="3.90.550.10">
    <property type="entry name" value="Spore Coat Polysaccharide Biosynthesis Protein SpsA, Chain A"/>
    <property type="match status" value="1"/>
</dbReference>
<organism evidence="1 2">
    <name type="scientific">Bradyrhizobium centrolobii</name>
    <dbReference type="NCBI Taxonomy" id="1505087"/>
    <lineage>
        <taxon>Bacteria</taxon>
        <taxon>Pseudomonadati</taxon>
        <taxon>Pseudomonadota</taxon>
        <taxon>Alphaproteobacteria</taxon>
        <taxon>Hyphomicrobiales</taxon>
        <taxon>Nitrobacteraceae</taxon>
        <taxon>Bradyrhizobium</taxon>
    </lineage>
</organism>
<dbReference type="OrthoDB" id="9805604at2"/>
<dbReference type="AlphaFoldDB" id="A0A176YC60"/>
<keyword evidence="2" id="KW-1185">Reference proteome</keyword>
<name>A0A176YC60_9BRAD</name>
<dbReference type="Proteomes" id="UP000076959">
    <property type="component" value="Unassembled WGS sequence"/>
</dbReference>
<evidence type="ECO:0000313" key="1">
    <source>
        <dbReference type="EMBL" id="OAF01244.1"/>
    </source>
</evidence>
<comment type="caution">
    <text evidence="1">The sequence shown here is derived from an EMBL/GenBank/DDBJ whole genome shotgun (WGS) entry which is preliminary data.</text>
</comment>
<dbReference type="PANTHER" id="PTHR21485:SF3">
    <property type="entry name" value="N-ACYLNEURAMINATE CYTIDYLYLTRANSFERASE"/>
    <property type="match status" value="1"/>
</dbReference>